<feature type="compositionally biased region" description="Basic and acidic residues" evidence="2">
    <location>
        <begin position="277"/>
        <end position="290"/>
    </location>
</feature>
<keyword evidence="4" id="KW-1185">Reference proteome</keyword>
<accession>A0ABR1TV64</accession>
<dbReference type="GeneID" id="92096746"/>
<dbReference type="EMBL" id="JAQQWL010000011">
    <property type="protein sequence ID" value="KAK8050544.1"/>
    <property type="molecule type" value="Genomic_DNA"/>
</dbReference>
<comment type="caution">
    <text evidence="3">The sequence shown here is derived from an EMBL/GenBank/DDBJ whole genome shotgun (WGS) entry which is preliminary data.</text>
</comment>
<dbReference type="Proteomes" id="UP001480595">
    <property type="component" value="Unassembled WGS sequence"/>
</dbReference>
<protein>
    <recommendedName>
        <fullName evidence="5">Fungal N-terminal domain-containing protein</fullName>
    </recommendedName>
</protein>
<evidence type="ECO:0000313" key="3">
    <source>
        <dbReference type="EMBL" id="KAK8050544.1"/>
    </source>
</evidence>
<gene>
    <name evidence="3" type="ORF">PG994_012274</name>
</gene>
<feature type="compositionally biased region" description="Basic and acidic residues" evidence="2">
    <location>
        <begin position="491"/>
        <end position="501"/>
    </location>
</feature>
<evidence type="ECO:0008006" key="5">
    <source>
        <dbReference type="Google" id="ProtNLM"/>
    </source>
</evidence>
<feature type="compositionally biased region" description="Basic and acidic residues" evidence="2">
    <location>
        <begin position="442"/>
        <end position="454"/>
    </location>
</feature>
<dbReference type="RefSeq" id="XP_066712793.1">
    <property type="nucleotide sequence ID" value="XM_066863683.1"/>
</dbReference>
<organism evidence="3 4">
    <name type="scientific">Apiospora phragmitis</name>
    <dbReference type="NCBI Taxonomy" id="2905665"/>
    <lineage>
        <taxon>Eukaryota</taxon>
        <taxon>Fungi</taxon>
        <taxon>Dikarya</taxon>
        <taxon>Ascomycota</taxon>
        <taxon>Pezizomycotina</taxon>
        <taxon>Sordariomycetes</taxon>
        <taxon>Xylariomycetidae</taxon>
        <taxon>Amphisphaeriales</taxon>
        <taxon>Apiosporaceae</taxon>
        <taxon>Apiospora</taxon>
    </lineage>
</organism>
<feature type="compositionally biased region" description="Basic and acidic residues" evidence="2">
    <location>
        <begin position="571"/>
        <end position="584"/>
    </location>
</feature>
<feature type="compositionally biased region" description="Polar residues" evidence="2">
    <location>
        <begin position="503"/>
        <end position="513"/>
    </location>
</feature>
<keyword evidence="1" id="KW-0175">Coiled coil</keyword>
<sequence>MGKAHLPARWDGIQPRAPLYVSCPSIVRIGHHVPVIFKSSSEKNYIWLMAEAALGALGALSSILQIANSLISSVKELRETIVTAKAAPKEICYFYTEASILAMLIGTFHELADGAPKPTEAKPRRERDSLLGAIEQQCFILQNGVDVLISKFGKAYGTDEPRIMSVWARVLWVIRRPDMVELRLVMNEIKLTLSLATGQLQLEEARRQGDNAKRVRLLERQLEEMTIASRQARKELQEHIERHQFSAENISNTKLSEILDSTRNIEKCVSRALKAGERYQERARRDEERTSSQGRVIPNTGERDRRSPSPPPDDPSEIGTRPPRPKGPGPGPPGDIGEDAINSDPRYFPVPPAAECKPGVARARDLSHMSHQFLQHSHAPSPSPIILRGPSPPPPPTVPSGNDILQDELAEAPQCRGSPNTTPGVRHHSPVPQSVATQLADDLLRDELMEEARPPGHLRSSPEVNQHSPIPSPPPRPPPPPEPRRRLRRTLISEEKSHWPTDAKNSTTNTTNGVPPPKIHPREEQQQQQQQPQGRSMRLARDQRLWNSHTRATQMLRQAWEEKVPPSSLQEETRPEAIPEDNRRRGSRRRKRKGASSSSPPKDERPGRESRPREDNRRSGRDAYTGSDGNGARNYWSGSS</sequence>
<evidence type="ECO:0000313" key="4">
    <source>
        <dbReference type="Proteomes" id="UP001480595"/>
    </source>
</evidence>
<feature type="coiled-coil region" evidence="1">
    <location>
        <begin position="215"/>
        <end position="242"/>
    </location>
</feature>
<name>A0ABR1TV64_9PEZI</name>
<feature type="region of interest" description="Disordered" evidence="2">
    <location>
        <begin position="277"/>
        <end position="640"/>
    </location>
</feature>
<evidence type="ECO:0000256" key="2">
    <source>
        <dbReference type="SAM" id="MobiDB-lite"/>
    </source>
</evidence>
<feature type="compositionally biased region" description="Polar residues" evidence="2">
    <location>
        <begin position="545"/>
        <end position="556"/>
    </location>
</feature>
<feature type="compositionally biased region" description="Basic and acidic residues" evidence="2">
    <location>
        <begin position="601"/>
        <end position="621"/>
    </location>
</feature>
<proteinExistence type="predicted"/>
<feature type="compositionally biased region" description="Pro residues" evidence="2">
    <location>
        <begin position="470"/>
        <end position="481"/>
    </location>
</feature>
<evidence type="ECO:0000256" key="1">
    <source>
        <dbReference type="SAM" id="Coils"/>
    </source>
</evidence>
<feature type="compositionally biased region" description="Basic residues" evidence="2">
    <location>
        <begin position="585"/>
        <end position="594"/>
    </location>
</feature>
<reference evidence="3 4" key="1">
    <citation type="submission" date="2023-01" db="EMBL/GenBank/DDBJ databases">
        <title>Analysis of 21 Apiospora genomes using comparative genomics revels a genus with tremendous synthesis potential of carbohydrate active enzymes and secondary metabolites.</title>
        <authorList>
            <person name="Sorensen T."/>
        </authorList>
    </citation>
    <scope>NUCLEOTIDE SEQUENCE [LARGE SCALE GENOMIC DNA]</scope>
    <source>
        <strain evidence="3 4">CBS 135458</strain>
    </source>
</reference>